<organism evidence="6 7">
    <name type="scientific">Hohaiivirga grylli</name>
    <dbReference type="NCBI Taxonomy" id="3133970"/>
    <lineage>
        <taxon>Bacteria</taxon>
        <taxon>Pseudomonadati</taxon>
        <taxon>Pseudomonadota</taxon>
        <taxon>Alphaproteobacteria</taxon>
        <taxon>Hyphomicrobiales</taxon>
        <taxon>Methylobacteriaceae</taxon>
        <taxon>Hohaiivirga</taxon>
    </lineage>
</organism>
<evidence type="ECO:0000259" key="5">
    <source>
        <dbReference type="PROSITE" id="PS50931"/>
    </source>
</evidence>
<dbReference type="CDD" id="cd05466">
    <property type="entry name" value="PBP2_LTTR_substrate"/>
    <property type="match status" value="1"/>
</dbReference>
<evidence type="ECO:0000256" key="3">
    <source>
        <dbReference type="ARBA" id="ARBA00023125"/>
    </source>
</evidence>
<name>A0ABV0BIX6_9HYPH</name>
<evidence type="ECO:0000313" key="6">
    <source>
        <dbReference type="EMBL" id="MEN3929752.1"/>
    </source>
</evidence>
<keyword evidence="7" id="KW-1185">Reference proteome</keyword>
<dbReference type="InterPro" id="IPR005119">
    <property type="entry name" value="LysR_subst-bd"/>
</dbReference>
<dbReference type="SUPFAM" id="SSF46785">
    <property type="entry name" value="Winged helix' DNA-binding domain"/>
    <property type="match status" value="1"/>
</dbReference>
<accession>A0ABV0BIX6</accession>
<dbReference type="PANTHER" id="PTHR30419">
    <property type="entry name" value="HTH-TYPE TRANSCRIPTIONAL REGULATOR YBHD"/>
    <property type="match status" value="1"/>
</dbReference>
<keyword evidence="3" id="KW-0238">DNA-binding</keyword>
<dbReference type="Proteomes" id="UP001418637">
    <property type="component" value="Unassembled WGS sequence"/>
</dbReference>
<dbReference type="InterPro" id="IPR000847">
    <property type="entry name" value="LysR_HTH_N"/>
</dbReference>
<dbReference type="InterPro" id="IPR036390">
    <property type="entry name" value="WH_DNA-bd_sf"/>
</dbReference>
<dbReference type="Gene3D" id="1.10.10.10">
    <property type="entry name" value="Winged helix-like DNA-binding domain superfamily/Winged helix DNA-binding domain"/>
    <property type="match status" value="1"/>
</dbReference>
<dbReference type="PROSITE" id="PS50931">
    <property type="entry name" value="HTH_LYSR"/>
    <property type="match status" value="1"/>
</dbReference>
<reference evidence="6 7" key="1">
    <citation type="submission" date="2024-04" db="EMBL/GenBank/DDBJ databases">
        <title>A novel species isolated from cricket.</title>
        <authorList>
            <person name="Wang H.-C."/>
        </authorList>
    </citation>
    <scope>NUCLEOTIDE SEQUENCE [LARGE SCALE GENOMIC DNA]</scope>
    <source>
        <strain evidence="6 7">WL0021</strain>
    </source>
</reference>
<dbReference type="Gene3D" id="3.40.190.290">
    <property type="match status" value="1"/>
</dbReference>
<dbReference type="InterPro" id="IPR036388">
    <property type="entry name" value="WH-like_DNA-bd_sf"/>
</dbReference>
<comment type="similarity">
    <text evidence="1">Belongs to the LysR transcriptional regulatory family.</text>
</comment>
<dbReference type="RefSeq" id="WP_346335740.1">
    <property type="nucleotide sequence ID" value="NZ_JBBYXI010000001.1"/>
</dbReference>
<dbReference type="Pfam" id="PF03466">
    <property type="entry name" value="LysR_substrate"/>
    <property type="match status" value="1"/>
</dbReference>
<evidence type="ECO:0000256" key="2">
    <source>
        <dbReference type="ARBA" id="ARBA00023015"/>
    </source>
</evidence>
<keyword evidence="2" id="KW-0805">Transcription regulation</keyword>
<sequence>MDIQKLKYFRAVAQTEHISKAAQKLHIAQPALSKAITMMEEELGTPLFIRTGRRIRINEYGLEFLKYAEAAISAFENGRNALNRMGQKISPKIRLQTNIINDHYLIGLMKSFKEKHPDVRFVVIKNYIKSKFLYDCDLYIHAAQINLHKCESVPLFSEKIMLGVPENHPLARNGGVELHQIANEQFISLDDTTSWVEETEAFCEQAGFTPTYSYQCDGTDMIAKLINAGEGIGFLPEKSWGDFPSGVRLLNIRFPICNRNYNMSWQTGKPQSEIVSAFRDHTLRYYSSHQPDH</sequence>
<dbReference type="Pfam" id="PF00126">
    <property type="entry name" value="HTH_1"/>
    <property type="match status" value="1"/>
</dbReference>
<evidence type="ECO:0000256" key="4">
    <source>
        <dbReference type="ARBA" id="ARBA00023163"/>
    </source>
</evidence>
<dbReference type="EMBL" id="JBBYXI010000001">
    <property type="protein sequence ID" value="MEN3929752.1"/>
    <property type="molecule type" value="Genomic_DNA"/>
</dbReference>
<evidence type="ECO:0000313" key="7">
    <source>
        <dbReference type="Proteomes" id="UP001418637"/>
    </source>
</evidence>
<keyword evidence="4" id="KW-0804">Transcription</keyword>
<evidence type="ECO:0000256" key="1">
    <source>
        <dbReference type="ARBA" id="ARBA00009437"/>
    </source>
</evidence>
<comment type="caution">
    <text evidence="6">The sequence shown here is derived from an EMBL/GenBank/DDBJ whole genome shotgun (WGS) entry which is preliminary data.</text>
</comment>
<gene>
    <name evidence="6" type="ORF">WJT86_01590</name>
</gene>
<feature type="domain" description="HTH lysR-type" evidence="5">
    <location>
        <begin position="1"/>
        <end position="58"/>
    </location>
</feature>
<proteinExistence type="inferred from homology"/>
<dbReference type="PRINTS" id="PR00039">
    <property type="entry name" value="HTHLYSR"/>
</dbReference>
<dbReference type="InterPro" id="IPR050950">
    <property type="entry name" value="HTH-type_LysR_regulators"/>
</dbReference>
<dbReference type="SUPFAM" id="SSF53850">
    <property type="entry name" value="Periplasmic binding protein-like II"/>
    <property type="match status" value="1"/>
</dbReference>
<dbReference type="PANTHER" id="PTHR30419:SF28">
    <property type="entry name" value="HTH-TYPE TRANSCRIPTIONAL REGULATOR BSDA"/>
    <property type="match status" value="1"/>
</dbReference>
<protein>
    <submittedName>
        <fullName evidence="6">LysR family transcriptional regulator</fullName>
    </submittedName>
</protein>